<dbReference type="SUPFAM" id="SSF50978">
    <property type="entry name" value="WD40 repeat-like"/>
    <property type="match status" value="1"/>
</dbReference>
<dbReference type="InterPro" id="IPR036322">
    <property type="entry name" value="WD40_repeat_dom_sf"/>
</dbReference>
<evidence type="ECO:0000256" key="8">
    <source>
        <dbReference type="ARBA" id="ARBA00022927"/>
    </source>
</evidence>
<accession>A0A1J4MGW3</accession>
<dbReference type="OrthoDB" id="2013972at2759"/>
<keyword evidence="2" id="KW-0813">Transport</keyword>
<evidence type="ECO:0000313" key="13">
    <source>
        <dbReference type="EMBL" id="OII72260.1"/>
    </source>
</evidence>
<dbReference type="Proteomes" id="UP000186176">
    <property type="component" value="Unassembled WGS sequence"/>
</dbReference>
<dbReference type="Pfam" id="PF00400">
    <property type="entry name" value="WD40"/>
    <property type="match status" value="2"/>
</dbReference>
<keyword evidence="10 12" id="KW-0472">Membrane</keyword>
<evidence type="ECO:0000256" key="10">
    <source>
        <dbReference type="ARBA" id="ARBA00023136"/>
    </source>
</evidence>
<dbReference type="PANTHER" id="PTHR23284">
    <property type="entry name" value="PROLACTIN REGULATORY ELEMENT BINDING PROTEIN"/>
    <property type="match status" value="1"/>
</dbReference>
<evidence type="ECO:0000256" key="7">
    <source>
        <dbReference type="ARBA" id="ARBA00022892"/>
    </source>
</evidence>
<dbReference type="InterPro" id="IPR045260">
    <property type="entry name" value="Sec12-like"/>
</dbReference>
<organism evidence="13 14">
    <name type="scientific">Cryptosporidium ubiquitum</name>
    <dbReference type="NCBI Taxonomy" id="857276"/>
    <lineage>
        <taxon>Eukaryota</taxon>
        <taxon>Sar</taxon>
        <taxon>Alveolata</taxon>
        <taxon>Apicomplexa</taxon>
        <taxon>Conoidasida</taxon>
        <taxon>Coccidia</taxon>
        <taxon>Eucoccidiorida</taxon>
        <taxon>Eimeriorina</taxon>
        <taxon>Cryptosporidiidae</taxon>
        <taxon>Cryptosporidium</taxon>
    </lineage>
</organism>
<dbReference type="InterPro" id="IPR015943">
    <property type="entry name" value="WD40/YVTN_repeat-like_dom_sf"/>
</dbReference>
<evidence type="ECO:0000256" key="2">
    <source>
        <dbReference type="ARBA" id="ARBA00022448"/>
    </source>
</evidence>
<gene>
    <name evidence="13" type="ORF">cubi_01593</name>
</gene>
<evidence type="ECO:0000313" key="14">
    <source>
        <dbReference type="Proteomes" id="UP000186176"/>
    </source>
</evidence>
<feature type="transmembrane region" description="Helical" evidence="12">
    <location>
        <begin position="398"/>
        <end position="422"/>
    </location>
</feature>
<proteinExistence type="predicted"/>
<evidence type="ECO:0000256" key="11">
    <source>
        <dbReference type="PROSITE-ProRule" id="PRU00221"/>
    </source>
</evidence>
<evidence type="ECO:0000256" key="3">
    <source>
        <dbReference type="ARBA" id="ARBA00022574"/>
    </source>
</evidence>
<dbReference type="GO" id="GO:0005789">
    <property type="term" value="C:endoplasmic reticulum membrane"/>
    <property type="evidence" value="ECO:0007669"/>
    <property type="project" value="UniProtKB-SubCell"/>
</dbReference>
<dbReference type="SMART" id="SM00320">
    <property type="entry name" value="WD40"/>
    <property type="match status" value="4"/>
</dbReference>
<dbReference type="GO" id="GO:0005085">
    <property type="term" value="F:guanyl-nucleotide exchange factor activity"/>
    <property type="evidence" value="ECO:0007669"/>
    <property type="project" value="InterPro"/>
</dbReference>
<keyword evidence="7" id="KW-0931">ER-Golgi transport</keyword>
<comment type="caution">
    <text evidence="13">The sequence shown here is derived from an EMBL/GenBank/DDBJ whole genome shotgun (WGS) entry which is preliminary data.</text>
</comment>
<comment type="subcellular location">
    <subcellularLocation>
        <location evidence="1">Endoplasmic reticulum membrane</location>
        <topology evidence="1">Single-pass membrane protein</topology>
    </subcellularLocation>
</comment>
<dbReference type="PROSITE" id="PS50082">
    <property type="entry name" value="WD_REPEATS_2"/>
    <property type="match status" value="2"/>
</dbReference>
<dbReference type="PANTHER" id="PTHR23284:SF0">
    <property type="entry name" value="PROLACTIN REGULATORY ELEMENT-BINDING PROTEIN"/>
    <property type="match status" value="1"/>
</dbReference>
<sequence>MPIYYADYPIFGLCCTKDSIILSGGGGGKDYGIEDQIELYELGNCETECQKLNANDKISTESSLILKYIYNTTKQKGVLDSMCFNSKLNLVAGGIRESCILFYIEEGKQGKSIRMYLQFQTVWDRNKKGKQNVCRFSKNGKFLITGGTDNIVRIWELNTETENTREIFPLTMKEFHGHENEILDLDMSYDNKFIISSSRNGTIIVHDYNSGEIFKKFTVPMKSGNYIARQCRFIENEKLNSPRRQKNNDRQQFIVSMLLHEVRGPSFITIWNMKISKENSNENPNNRILFAQIASSLICDKPSSVLVVSEDYNFLAVGTNTGLIKIFKNNLNELTLVKEGTFHELPVTGLQFFNSNEYIISTGADYSISVLNVKSGKFSTNSNKKAITTKNNQSNGPLSFGITVIKYILIIMFIIIFIAIFINRSIEIGMNVQSSIRDGSKSAEF</sequence>
<evidence type="ECO:0000256" key="12">
    <source>
        <dbReference type="SAM" id="Phobius"/>
    </source>
</evidence>
<evidence type="ECO:0000256" key="1">
    <source>
        <dbReference type="ARBA" id="ARBA00004389"/>
    </source>
</evidence>
<evidence type="ECO:0000256" key="4">
    <source>
        <dbReference type="ARBA" id="ARBA00022692"/>
    </source>
</evidence>
<keyword evidence="5" id="KW-0677">Repeat</keyword>
<dbReference type="GO" id="GO:0015031">
    <property type="term" value="P:protein transport"/>
    <property type="evidence" value="ECO:0007669"/>
    <property type="project" value="UniProtKB-KW"/>
</dbReference>
<keyword evidence="6" id="KW-0256">Endoplasmic reticulum</keyword>
<keyword evidence="3 11" id="KW-0853">WD repeat</keyword>
<feature type="repeat" description="WD" evidence="11">
    <location>
        <begin position="136"/>
        <end position="165"/>
    </location>
</feature>
<keyword evidence="4 12" id="KW-0812">Transmembrane</keyword>
<keyword evidence="14" id="KW-1185">Reference proteome</keyword>
<dbReference type="AlphaFoldDB" id="A0A1J4MGW3"/>
<feature type="repeat" description="WD" evidence="11">
    <location>
        <begin position="175"/>
        <end position="216"/>
    </location>
</feature>
<name>A0A1J4MGW3_9CRYT</name>
<dbReference type="GO" id="GO:0003400">
    <property type="term" value="P:regulation of COPII vesicle coating"/>
    <property type="evidence" value="ECO:0007669"/>
    <property type="project" value="TreeGrafter"/>
</dbReference>
<dbReference type="EMBL" id="LRBP01000025">
    <property type="protein sequence ID" value="OII72260.1"/>
    <property type="molecule type" value="Genomic_DNA"/>
</dbReference>
<reference evidence="13 14" key="1">
    <citation type="submission" date="2016-10" db="EMBL/GenBank/DDBJ databases">
        <title>Reductive evolution of mitochondrial metabolism and differential evolution of invasion-related proteins in Cryptosporidium.</title>
        <authorList>
            <person name="Liu S."/>
            <person name="Roellig D.M."/>
            <person name="Guo Y."/>
            <person name="Li N."/>
            <person name="Frace M.A."/>
            <person name="Tang K."/>
            <person name="Zhang L."/>
            <person name="Feng Y."/>
            <person name="Xiao L."/>
        </authorList>
    </citation>
    <scope>NUCLEOTIDE SEQUENCE [LARGE SCALE GENOMIC DNA]</scope>
    <source>
        <strain evidence="13">39726</strain>
    </source>
</reference>
<keyword evidence="8" id="KW-0653">Protein transport</keyword>
<dbReference type="PROSITE" id="PS00678">
    <property type="entry name" value="WD_REPEATS_1"/>
    <property type="match status" value="1"/>
</dbReference>
<dbReference type="GeneID" id="39978384"/>
<keyword evidence="9 12" id="KW-1133">Transmembrane helix</keyword>
<dbReference type="VEuPathDB" id="CryptoDB:cubi_01593"/>
<dbReference type="InterPro" id="IPR001680">
    <property type="entry name" value="WD40_rpt"/>
</dbReference>
<dbReference type="Gene3D" id="2.130.10.10">
    <property type="entry name" value="YVTN repeat-like/Quinoprotein amine dehydrogenase"/>
    <property type="match status" value="1"/>
</dbReference>
<evidence type="ECO:0000256" key="9">
    <source>
        <dbReference type="ARBA" id="ARBA00022989"/>
    </source>
</evidence>
<dbReference type="RefSeq" id="XP_028873832.1">
    <property type="nucleotide sequence ID" value="XM_029018605.1"/>
</dbReference>
<dbReference type="GO" id="GO:0006888">
    <property type="term" value="P:endoplasmic reticulum to Golgi vesicle-mediated transport"/>
    <property type="evidence" value="ECO:0007669"/>
    <property type="project" value="TreeGrafter"/>
</dbReference>
<evidence type="ECO:0000256" key="6">
    <source>
        <dbReference type="ARBA" id="ARBA00022824"/>
    </source>
</evidence>
<protein>
    <submittedName>
        <fullName evidence="13">WD40 repeat-containing protein</fullName>
    </submittedName>
</protein>
<evidence type="ECO:0000256" key="5">
    <source>
        <dbReference type="ARBA" id="ARBA00022737"/>
    </source>
</evidence>
<dbReference type="InterPro" id="IPR019775">
    <property type="entry name" value="WD40_repeat_CS"/>
</dbReference>